<comment type="subcellular location">
    <subcellularLocation>
        <location evidence="1">Mitochondrion</location>
    </subcellularLocation>
</comment>
<evidence type="ECO:0000256" key="6">
    <source>
        <dbReference type="ARBA" id="ARBA00022946"/>
    </source>
</evidence>
<dbReference type="SUPFAM" id="SSF52156">
    <property type="entry name" value="Initiation factor IF2/eIF5b, domain 3"/>
    <property type="match status" value="1"/>
</dbReference>
<dbReference type="AlphaFoldDB" id="A0A1D2VLN6"/>
<keyword evidence="6" id="KW-0809">Transit peptide</keyword>
<dbReference type="FunFam" id="3.40.50.300:FF:000019">
    <property type="entry name" value="Translation initiation factor IF-2"/>
    <property type="match status" value="1"/>
</dbReference>
<dbReference type="RefSeq" id="XP_020048833.1">
    <property type="nucleotide sequence ID" value="XM_020190328.1"/>
</dbReference>
<dbReference type="Pfam" id="PF00009">
    <property type="entry name" value="GTP_EFTU"/>
    <property type="match status" value="1"/>
</dbReference>
<organism evidence="12 13">
    <name type="scientific">Ascoidea rubescens DSM 1968</name>
    <dbReference type="NCBI Taxonomy" id="1344418"/>
    <lineage>
        <taxon>Eukaryota</taxon>
        <taxon>Fungi</taxon>
        <taxon>Dikarya</taxon>
        <taxon>Ascomycota</taxon>
        <taxon>Saccharomycotina</taxon>
        <taxon>Saccharomycetes</taxon>
        <taxon>Ascoideaceae</taxon>
        <taxon>Ascoidea</taxon>
    </lineage>
</organism>
<evidence type="ECO:0000256" key="2">
    <source>
        <dbReference type="ARBA" id="ARBA00007733"/>
    </source>
</evidence>
<evidence type="ECO:0000256" key="4">
    <source>
        <dbReference type="ARBA" id="ARBA00022741"/>
    </source>
</evidence>
<dbReference type="InParanoid" id="A0A1D2VLN6"/>
<dbReference type="FunFam" id="3.40.50.10050:FF:000001">
    <property type="entry name" value="Translation initiation factor IF-2"/>
    <property type="match status" value="1"/>
</dbReference>
<dbReference type="CDD" id="cd03692">
    <property type="entry name" value="mtIF2_IVc"/>
    <property type="match status" value="1"/>
</dbReference>
<dbReference type="InterPro" id="IPR027417">
    <property type="entry name" value="P-loop_NTPase"/>
</dbReference>
<reference evidence="13" key="1">
    <citation type="submission" date="2016-05" db="EMBL/GenBank/DDBJ databases">
        <title>Comparative genomics of biotechnologically important yeasts.</title>
        <authorList>
            <consortium name="DOE Joint Genome Institute"/>
            <person name="Riley R."/>
            <person name="Haridas S."/>
            <person name="Wolfe K.H."/>
            <person name="Lopes M.R."/>
            <person name="Hittinger C.T."/>
            <person name="Goker M."/>
            <person name="Salamov A."/>
            <person name="Wisecaver J."/>
            <person name="Long T.M."/>
            <person name="Aerts A.L."/>
            <person name="Barry K."/>
            <person name="Choi C."/>
            <person name="Clum A."/>
            <person name="Coughlan A.Y."/>
            <person name="Deshpande S."/>
            <person name="Douglass A.P."/>
            <person name="Hanson S.J."/>
            <person name="Klenk H.-P."/>
            <person name="Labutti K."/>
            <person name="Lapidus A."/>
            <person name="Lindquist E."/>
            <person name="Lipzen A."/>
            <person name="Meier-Kolthoff J.P."/>
            <person name="Ohm R.A."/>
            <person name="Otillar R.P."/>
            <person name="Pangilinan J."/>
            <person name="Peng Y."/>
            <person name="Rokas A."/>
            <person name="Rosa C.A."/>
            <person name="Scheuner C."/>
            <person name="Sibirny A.A."/>
            <person name="Slot J.C."/>
            <person name="Stielow J.B."/>
            <person name="Sun H."/>
            <person name="Kurtzman C.P."/>
            <person name="Blackwell M."/>
            <person name="Grigoriev I.V."/>
            <person name="Jeffries T.W."/>
        </authorList>
    </citation>
    <scope>NUCLEOTIDE SEQUENCE [LARGE SCALE GENOMIC DNA]</scope>
    <source>
        <strain evidence="13">DSM 1968</strain>
    </source>
</reference>
<sequence>MNSLLRSHISLVSLCCLRNTSRSWTRGSLPSLLFQHRHYARPSRAISLPKASPKISLPTFISVANLANLLNVRYASLQRSLKSLGFSANETKADYILDRETSSLVANEFGFEVAEGFSETSSSFMDLRPSPPCHDPKKLKPRPPIVTIMGHVDHGKTTILDYLRKSSIVASEHGGITQHIGAFSFKTPQSKKMITFLDTPGHAAFLKMRERGANITDIAVLVVAADDSVMPQTKEAIKHCINAKANMIVAINKCDKADANPERVIQDLANNSVNVESFGGETQVIEVSGLTGLNMDKLEEAIITLSEIMDLKAETKGLPAEATIVESQVKKGLGNVATLIVNRGNLVRGDILVCGKTWCKIKTMKNEYGKTIKSVTPSMPAEITGWKDLPEAGDICIQAKSESIAKTIVSNRITEATKLKDQELVTQTNIQRLEHSKEHDENKRIDKRLLKLSRYSSATNKVKDEKHDETKIVPFIIKTDVSGSEEAVLQSISGIGNDEVQSQIIHSDVGQPNHSDLDRAEISGAQILCFNTHIPKDIAHEAFIRKIKISEYTIIYRLIEDVTDTLSSYLKPKIETTVKGHSTILQVFDYTLKKNKKIKVAGCKVENGVMKKNVPVRVRRLDRIIYKGKLTSLKHLKEEVREIKKGNECGMSFENWEDFKAGDIVEVYEEKEIRRFL</sequence>
<dbReference type="PANTHER" id="PTHR43381">
    <property type="entry name" value="TRANSLATION INITIATION FACTOR IF-2-RELATED"/>
    <property type="match status" value="1"/>
</dbReference>
<dbReference type="InterPro" id="IPR000795">
    <property type="entry name" value="T_Tr_GTP-bd_dom"/>
</dbReference>
<dbReference type="GO" id="GO:0000049">
    <property type="term" value="F:tRNA binding"/>
    <property type="evidence" value="ECO:0007669"/>
    <property type="project" value="EnsemblFungi"/>
</dbReference>
<gene>
    <name evidence="12" type="ORF">ASCRUDRAFT_32090</name>
</gene>
<comment type="function">
    <text evidence="9">One of the essential components for the initiation of protein synthesis. Protects formylmethionyl-tRNA from spontaneous hydrolysis and promotes its binding to the 30S ribosomal subunits. Also involved in the hydrolysis of GTP during the formation of the 70S ribosomal complex.</text>
</comment>
<evidence type="ECO:0000256" key="9">
    <source>
        <dbReference type="ARBA" id="ARBA00025162"/>
    </source>
</evidence>
<dbReference type="SUPFAM" id="SSF52540">
    <property type="entry name" value="P-loop containing nucleoside triphosphate hydrolases"/>
    <property type="match status" value="1"/>
</dbReference>
<dbReference type="GO" id="GO:0032543">
    <property type="term" value="P:mitochondrial translation"/>
    <property type="evidence" value="ECO:0007669"/>
    <property type="project" value="EnsemblFungi"/>
</dbReference>
<evidence type="ECO:0000256" key="1">
    <source>
        <dbReference type="ARBA" id="ARBA00004173"/>
    </source>
</evidence>
<dbReference type="InterPro" id="IPR005225">
    <property type="entry name" value="Small_GTP-bd"/>
</dbReference>
<keyword evidence="4" id="KW-0547">Nucleotide-binding</keyword>
<accession>A0A1D2VLN6</accession>
<dbReference type="SUPFAM" id="SSF50447">
    <property type="entry name" value="Translation proteins"/>
    <property type="match status" value="2"/>
</dbReference>
<comment type="similarity">
    <text evidence="2">Belongs to the TRAFAC class translation factor GTPase superfamily. Classic translation factor GTPase family. IF-2 subfamily.</text>
</comment>
<dbReference type="InterPro" id="IPR000178">
    <property type="entry name" value="TF_IF2_bacterial-like"/>
</dbReference>
<evidence type="ECO:0000256" key="7">
    <source>
        <dbReference type="ARBA" id="ARBA00023128"/>
    </source>
</evidence>
<evidence type="ECO:0000256" key="3">
    <source>
        <dbReference type="ARBA" id="ARBA00022540"/>
    </source>
</evidence>
<dbReference type="STRING" id="1344418.A0A1D2VLN6"/>
<dbReference type="Gene3D" id="3.40.50.10050">
    <property type="entry name" value="Translation initiation factor IF- 2, domain 3"/>
    <property type="match status" value="1"/>
</dbReference>
<dbReference type="Gene3D" id="2.40.30.10">
    <property type="entry name" value="Translation factors"/>
    <property type="match status" value="2"/>
</dbReference>
<dbReference type="InterPro" id="IPR023115">
    <property type="entry name" value="TIF_IF2_dom3"/>
</dbReference>
<name>A0A1D2VLN6_9ASCO</name>
<dbReference type="Pfam" id="PF22042">
    <property type="entry name" value="EF-G_D2"/>
    <property type="match status" value="1"/>
</dbReference>
<dbReference type="GeneID" id="30963964"/>
<dbReference type="FunCoup" id="A0A1D2VLN6">
    <property type="interactions" value="499"/>
</dbReference>
<keyword evidence="13" id="KW-1185">Reference proteome</keyword>
<keyword evidence="3 12" id="KW-0396">Initiation factor</keyword>
<dbReference type="InterPro" id="IPR036925">
    <property type="entry name" value="TIF_IF2_dom3_sf"/>
</dbReference>
<proteinExistence type="inferred from homology"/>
<keyword evidence="5" id="KW-0648">Protein biosynthesis</keyword>
<dbReference type="OrthoDB" id="361630at2759"/>
<evidence type="ECO:0000313" key="12">
    <source>
        <dbReference type="EMBL" id="ODV62526.1"/>
    </source>
</evidence>
<feature type="domain" description="Tr-type G" evidence="11">
    <location>
        <begin position="141"/>
        <end position="312"/>
    </location>
</feature>
<dbReference type="Pfam" id="PF11987">
    <property type="entry name" value="IF-2"/>
    <property type="match status" value="1"/>
</dbReference>
<dbReference type="GO" id="GO:0003743">
    <property type="term" value="F:translation initiation factor activity"/>
    <property type="evidence" value="ECO:0007669"/>
    <property type="project" value="UniProtKB-KW"/>
</dbReference>
<dbReference type="NCBIfam" id="TIGR00231">
    <property type="entry name" value="small_GTP"/>
    <property type="match status" value="1"/>
</dbReference>
<keyword evidence="7" id="KW-0496">Mitochondrion</keyword>
<dbReference type="Gene3D" id="3.40.50.300">
    <property type="entry name" value="P-loop containing nucleotide triphosphate hydrolases"/>
    <property type="match status" value="1"/>
</dbReference>
<dbReference type="GO" id="GO:0005525">
    <property type="term" value="F:GTP binding"/>
    <property type="evidence" value="ECO:0007669"/>
    <property type="project" value="UniProtKB-KW"/>
</dbReference>
<evidence type="ECO:0000313" key="13">
    <source>
        <dbReference type="Proteomes" id="UP000095038"/>
    </source>
</evidence>
<dbReference type="Proteomes" id="UP000095038">
    <property type="component" value="Unassembled WGS sequence"/>
</dbReference>
<dbReference type="InterPro" id="IPR009000">
    <property type="entry name" value="Transl_B-barrel_sf"/>
</dbReference>
<dbReference type="GO" id="GO:0003924">
    <property type="term" value="F:GTPase activity"/>
    <property type="evidence" value="ECO:0007669"/>
    <property type="project" value="EnsemblFungi"/>
</dbReference>
<dbReference type="PROSITE" id="PS01176">
    <property type="entry name" value="IF2"/>
    <property type="match status" value="1"/>
</dbReference>
<evidence type="ECO:0000259" key="11">
    <source>
        <dbReference type="PROSITE" id="PS51722"/>
    </source>
</evidence>
<evidence type="ECO:0000256" key="8">
    <source>
        <dbReference type="ARBA" id="ARBA00023134"/>
    </source>
</evidence>
<keyword evidence="8" id="KW-0342">GTP-binding</keyword>
<dbReference type="InterPro" id="IPR044145">
    <property type="entry name" value="IF2_II"/>
</dbReference>
<evidence type="ECO:0000256" key="5">
    <source>
        <dbReference type="ARBA" id="ARBA00022917"/>
    </source>
</evidence>
<evidence type="ECO:0000256" key="10">
    <source>
        <dbReference type="ARBA" id="ARBA00044200"/>
    </source>
</evidence>
<dbReference type="EMBL" id="KV454477">
    <property type="protein sequence ID" value="ODV62526.1"/>
    <property type="molecule type" value="Genomic_DNA"/>
</dbReference>
<dbReference type="FunFam" id="2.40.30.10:FF:000008">
    <property type="entry name" value="Translation initiation factor IF-2"/>
    <property type="match status" value="1"/>
</dbReference>
<dbReference type="CDD" id="cd03702">
    <property type="entry name" value="IF2_mtIF2_II"/>
    <property type="match status" value="1"/>
</dbReference>
<dbReference type="CDD" id="cd01887">
    <property type="entry name" value="IF2_eIF5B"/>
    <property type="match status" value="1"/>
</dbReference>
<protein>
    <recommendedName>
        <fullName evidence="10">Translation initiation factor IF-2, mitochondrial</fullName>
    </recommendedName>
</protein>
<dbReference type="PANTHER" id="PTHR43381:SF20">
    <property type="entry name" value="TRANSLATION INITIATION FACTOR IF-2, MITOCHONDRIAL"/>
    <property type="match status" value="1"/>
</dbReference>
<dbReference type="InterPro" id="IPR053905">
    <property type="entry name" value="EF-G-like_DII"/>
</dbReference>
<dbReference type="PROSITE" id="PS51722">
    <property type="entry name" value="G_TR_2"/>
    <property type="match status" value="1"/>
</dbReference>
<dbReference type="InterPro" id="IPR015760">
    <property type="entry name" value="TIF_IF2"/>
</dbReference>
<dbReference type="GO" id="GO:0005739">
    <property type="term" value="C:mitochondrion"/>
    <property type="evidence" value="ECO:0007669"/>
    <property type="project" value="UniProtKB-SubCell"/>
</dbReference>